<reference evidence="2" key="1">
    <citation type="submission" date="2018-05" db="EMBL/GenBank/DDBJ databases">
        <authorList>
            <person name="Lanie J.A."/>
            <person name="Ng W.-L."/>
            <person name="Kazmierczak K.M."/>
            <person name="Andrzejewski T.M."/>
            <person name="Davidsen T.M."/>
            <person name="Wayne K.J."/>
            <person name="Tettelin H."/>
            <person name="Glass J.I."/>
            <person name="Rusch D."/>
            <person name="Podicherti R."/>
            <person name="Tsui H.-C.T."/>
            <person name="Winkler M.E."/>
        </authorList>
    </citation>
    <scope>NUCLEOTIDE SEQUENCE</scope>
</reference>
<feature type="domain" description="YjeF N-terminal" evidence="1">
    <location>
        <begin position="1"/>
        <end position="79"/>
    </location>
</feature>
<dbReference type="InterPro" id="IPR036652">
    <property type="entry name" value="YjeF_N_dom_sf"/>
</dbReference>
<dbReference type="SUPFAM" id="SSF64153">
    <property type="entry name" value="YjeF N-terminal domain-like"/>
    <property type="match status" value="1"/>
</dbReference>
<proteinExistence type="predicted"/>
<sequence>MYAADAATIALGTPGIQLMENAGRAVAREIRRRWQPCPLSVLCGPGNNGGDGFVVARLLQEAGWPVRVALLGSTEALQG</sequence>
<dbReference type="Gene3D" id="3.40.50.10260">
    <property type="entry name" value="YjeF N-terminal domain"/>
    <property type="match status" value="1"/>
</dbReference>
<accession>A0A382RWC5</accession>
<dbReference type="EMBL" id="UINC01124676">
    <property type="protein sequence ID" value="SVD01994.1"/>
    <property type="molecule type" value="Genomic_DNA"/>
</dbReference>
<evidence type="ECO:0000259" key="1">
    <source>
        <dbReference type="PROSITE" id="PS51385"/>
    </source>
</evidence>
<name>A0A382RWC5_9ZZZZ</name>
<dbReference type="Pfam" id="PF03853">
    <property type="entry name" value="YjeF_N"/>
    <property type="match status" value="1"/>
</dbReference>
<dbReference type="PROSITE" id="PS51385">
    <property type="entry name" value="YJEF_N"/>
    <property type="match status" value="1"/>
</dbReference>
<organism evidence="2">
    <name type="scientific">marine metagenome</name>
    <dbReference type="NCBI Taxonomy" id="408172"/>
    <lineage>
        <taxon>unclassified sequences</taxon>
        <taxon>metagenomes</taxon>
        <taxon>ecological metagenomes</taxon>
    </lineage>
</organism>
<evidence type="ECO:0000313" key="2">
    <source>
        <dbReference type="EMBL" id="SVD01994.1"/>
    </source>
</evidence>
<feature type="non-terminal residue" evidence="2">
    <location>
        <position position="79"/>
    </location>
</feature>
<gene>
    <name evidence="2" type="ORF">METZ01_LOCUS354848</name>
</gene>
<dbReference type="InterPro" id="IPR004443">
    <property type="entry name" value="YjeF_N_dom"/>
</dbReference>
<dbReference type="AlphaFoldDB" id="A0A382RWC5"/>
<protein>
    <recommendedName>
        <fullName evidence="1">YjeF N-terminal domain-containing protein</fullName>
    </recommendedName>
</protein>